<dbReference type="GO" id="GO:0016020">
    <property type="term" value="C:membrane"/>
    <property type="evidence" value="ECO:0007669"/>
    <property type="project" value="UniProtKB-SubCell"/>
</dbReference>
<dbReference type="FunFam" id="1.20.1260.100:FF:000001">
    <property type="entry name" value="translocator protein 2"/>
    <property type="match status" value="1"/>
</dbReference>
<keyword evidence="5 7" id="KW-0472">Membrane</keyword>
<dbReference type="Gene3D" id="3.40.50.720">
    <property type="entry name" value="NAD(P)-binding Rossmann-like Domain"/>
    <property type="match status" value="1"/>
</dbReference>
<gene>
    <name evidence="9" type="ORF">FBY41_1347</name>
</gene>
<evidence type="ECO:0000313" key="10">
    <source>
        <dbReference type="Proteomes" id="UP000316747"/>
    </source>
</evidence>
<dbReference type="InterPro" id="IPR016040">
    <property type="entry name" value="NAD(P)-bd_dom"/>
</dbReference>
<keyword evidence="10" id="KW-1185">Reference proteome</keyword>
<evidence type="ECO:0000256" key="3">
    <source>
        <dbReference type="ARBA" id="ARBA00022692"/>
    </source>
</evidence>
<dbReference type="Gene3D" id="1.20.1260.100">
    <property type="entry name" value="TspO/MBR protein"/>
    <property type="match status" value="1"/>
</dbReference>
<keyword evidence="3 7" id="KW-0812">Transmembrane</keyword>
<evidence type="ECO:0000256" key="5">
    <source>
        <dbReference type="ARBA" id="ARBA00023136"/>
    </source>
</evidence>
<name>A0A543I311_9MICO</name>
<evidence type="ECO:0000256" key="7">
    <source>
        <dbReference type="SAM" id="Phobius"/>
    </source>
</evidence>
<feature type="domain" description="NAD(P)-binding" evidence="8">
    <location>
        <begin position="29"/>
        <end position="143"/>
    </location>
</feature>
<evidence type="ECO:0000313" key="9">
    <source>
        <dbReference type="EMBL" id="TQM64965.1"/>
    </source>
</evidence>
<evidence type="ECO:0000256" key="4">
    <source>
        <dbReference type="ARBA" id="ARBA00022989"/>
    </source>
</evidence>
<proteinExistence type="inferred from homology"/>
<dbReference type="Pfam" id="PF13460">
    <property type="entry name" value="NAD_binding_10"/>
    <property type="match status" value="1"/>
</dbReference>
<dbReference type="Proteomes" id="UP000316747">
    <property type="component" value="Unassembled WGS sequence"/>
</dbReference>
<comment type="caution">
    <text evidence="9">The sequence shown here is derived from an EMBL/GenBank/DDBJ whole genome shotgun (WGS) entry which is preliminary data.</text>
</comment>
<dbReference type="EMBL" id="VFPM01000001">
    <property type="protein sequence ID" value="TQM64965.1"/>
    <property type="molecule type" value="Genomic_DNA"/>
</dbReference>
<comment type="subcellular location">
    <subcellularLocation>
        <location evidence="1">Membrane</location>
        <topology evidence="1">Multi-pass membrane protein</topology>
    </subcellularLocation>
</comment>
<organism evidence="9 10">
    <name type="scientific">Humibacillus xanthopallidus</name>
    <dbReference type="NCBI Taxonomy" id="412689"/>
    <lineage>
        <taxon>Bacteria</taxon>
        <taxon>Bacillati</taxon>
        <taxon>Actinomycetota</taxon>
        <taxon>Actinomycetes</taxon>
        <taxon>Micrococcales</taxon>
        <taxon>Intrasporangiaceae</taxon>
        <taxon>Humibacillus</taxon>
    </lineage>
</organism>
<dbReference type="PANTHER" id="PTHR10057:SF0">
    <property type="entry name" value="TRANSLOCATOR PROTEIN"/>
    <property type="match status" value="1"/>
</dbReference>
<dbReference type="SUPFAM" id="SSF51735">
    <property type="entry name" value="NAD(P)-binding Rossmann-fold domains"/>
    <property type="match status" value="1"/>
</dbReference>
<evidence type="ECO:0000256" key="1">
    <source>
        <dbReference type="ARBA" id="ARBA00004141"/>
    </source>
</evidence>
<dbReference type="Pfam" id="PF03073">
    <property type="entry name" value="TspO_MBR"/>
    <property type="match status" value="1"/>
</dbReference>
<keyword evidence="4 7" id="KW-1133">Transmembrane helix</keyword>
<reference evidence="9 10" key="1">
    <citation type="submission" date="2019-06" db="EMBL/GenBank/DDBJ databases">
        <title>Genome sequencing of plant associated microbes to promote plant fitness in Sorghum bicolor and Oryza sativa.</title>
        <authorList>
            <person name="Coleman-Derr D."/>
        </authorList>
    </citation>
    <scope>NUCLEOTIDE SEQUENCE [LARGE SCALE GENOMIC DNA]</scope>
    <source>
        <strain evidence="9 10">KV-663</strain>
    </source>
</reference>
<dbReference type="RefSeq" id="WP_141842534.1">
    <property type="nucleotide sequence ID" value="NZ_VFPM01000001.1"/>
</dbReference>
<feature type="region of interest" description="Disordered" evidence="6">
    <location>
        <begin position="1"/>
        <end position="20"/>
    </location>
</feature>
<protein>
    <submittedName>
        <fullName evidence="9">TspO/MBR related protein</fullName>
    </submittedName>
</protein>
<dbReference type="InterPro" id="IPR004307">
    <property type="entry name" value="TspO_MBR"/>
</dbReference>
<evidence type="ECO:0000256" key="2">
    <source>
        <dbReference type="ARBA" id="ARBA00007524"/>
    </source>
</evidence>
<dbReference type="PANTHER" id="PTHR10057">
    <property type="entry name" value="PERIPHERAL-TYPE BENZODIAZEPINE RECEPTOR"/>
    <property type="match status" value="1"/>
</dbReference>
<dbReference type="OrthoDB" id="9774199at2"/>
<evidence type="ECO:0000259" key="8">
    <source>
        <dbReference type="Pfam" id="PF13460"/>
    </source>
</evidence>
<comment type="similarity">
    <text evidence="2">Belongs to the TspO/BZRP family.</text>
</comment>
<accession>A0A543I311</accession>
<sequence>MTSSPSTAAATAPGGEAAAPAGRTALVTGASGYIGGQLVPRLLDTGWRVKVLTRRRASLDDRPWVDRVEVVEGDVSSASDMRAALSGVEAAWYLVHSMDDRPDFEKRDREAATTFAEAAAAEGVSRIVYLGGLHPDDEVLSPHLASRVEVGRIFLDAPVPAAVLQAAVVLGDGSASFDMLRYLTTRLPAMVAPKWLDNKIQPIAVDDVMTLLAGAGDLPPEVNRTFDIGGDEVLTYREMIGRFSDATGRRRPLVVTVPVLTPRLASHWVGLVTPISAGLAKPLVGSLVHEVVAKERDIDDYVDVPGGYIDFDTAVQSAMRTAAPDTALRNLALTSAATVAAALAGSIATQPNSSYYRSLDLPDWQPPAAAFPVVWTALYADIAASSATVLNAYDKAGDEQGRSDYLKAFGTNLAINAAWSAVFWRSRRPWAAAAHAALLTASSADLARRAGQASKGAGIALSPYAVWCGFATVLSAAIARRNPRR</sequence>
<feature type="transmembrane region" description="Helical" evidence="7">
    <location>
        <begin position="459"/>
        <end position="479"/>
    </location>
</feature>
<dbReference type="AlphaFoldDB" id="A0A543I311"/>
<evidence type="ECO:0000256" key="6">
    <source>
        <dbReference type="SAM" id="MobiDB-lite"/>
    </source>
</evidence>
<dbReference type="InterPro" id="IPR036291">
    <property type="entry name" value="NAD(P)-bd_dom_sf"/>
</dbReference>
<dbReference type="CDD" id="cd15904">
    <property type="entry name" value="TSPO_MBR"/>
    <property type="match status" value="1"/>
</dbReference>
<dbReference type="GO" id="GO:0033013">
    <property type="term" value="P:tetrapyrrole metabolic process"/>
    <property type="evidence" value="ECO:0007669"/>
    <property type="project" value="UniProtKB-ARBA"/>
</dbReference>
<dbReference type="InterPro" id="IPR038330">
    <property type="entry name" value="TspO/MBR-related_sf"/>
</dbReference>